<evidence type="ECO:0000256" key="4">
    <source>
        <dbReference type="ARBA" id="ARBA00022989"/>
    </source>
</evidence>
<keyword evidence="5 7" id="KW-0472">Membrane</keyword>
<dbReference type="RefSeq" id="WP_089326777.1">
    <property type="nucleotide sequence ID" value="NZ_FZOR01000013.1"/>
</dbReference>
<feature type="transmembrane region" description="Helical" evidence="7">
    <location>
        <begin position="218"/>
        <end position="241"/>
    </location>
</feature>
<feature type="transmembrane region" description="Helical" evidence="7">
    <location>
        <begin position="253"/>
        <end position="274"/>
    </location>
</feature>
<reference evidence="8 9" key="1">
    <citation type="submission" date="2017-06" db="EMBL/GenBank/DDBJ databases">
        <authorList>
            <person name="Kim H.J."/>
            <person name="Triplett B.A."/>
        </authorList>
    </citation>
    <scope>NUCLEOTIDE SEQUENCE [LARGE SCALE GENOMIC DNA]</scope>
    <source>
        <strain evidence="8 9">DSM 44715</strain>
    </source>
</reference>
<dbReference type="OrthoDB" id="9781030at2"/>
<comment type="subcellular location">
    <subcellularLocation>
        <location evidence="1">Cell membrane</location>
        <topology evidence="1">Multi-pass membrane protein</topology>
    </subcellularLocation>
</comment>
<organism evidence="8 9">
    <name type="scientific">Actinomadura meyerae</name>
    <dbReference type="NCBI Taxonomy" id="240840"/>
    <lineage>
        <taxon>Bacteria</taxon>
        <taxon>Bacillati</taxon>
        <taxon>Actinomycetota</taxon>
        <taxon>Actinomycetes</taxon>
        <taxon>Streptosporangiales</taxon>
        <taxon>Thermomonosporaceae</taxon>
        <taxon>Actinomadura</taxon>
    </lineage>
</organism>
<feature type="transmembrane region" description="Helical" evidence="7">
    <location>
        <begin position="144"/>
        <end position="167"/>
    </location>
</feature>
<keyword evidence="2" id="KW-1003">Cell membrane</keyword>
<name>A0A239IVB2_9ACTN</name>
<sequence>MRVPGAIAHPPATSWRGALKRTVGEFKRDNLTAWAAALTYYSILSIFPALLVVVSLVGLAGRSTTDDLIANIGDLAPGAVRDLLVSSVRQLQNSGGGAGVIAAVSLLGAVWSASGYVGGFMQASNIVYDVPEGRPIWKTLPVRIGVTLVTLVLLAASSVAVVVTGPLARKVGDVIGAGSQAVTVWGIVKWPVLLVVVAFLFMLLYWASPNAKRGFRGLLPGGVLAIVVWLAASGLFAVYVANFSSYNKTYGSLAAIIVFLVWLWITNLAILLGLELNAELERGRAIAAGAPPRSEPYVRFRDTRAFDEQERRETGVAGGDGAEEGADGGGGTAAPGPGATRGRPGRGRS</sequence>
<evidence type="ECO:0000256" key="5">
    <source>
        <dbReference type="ARBA" id="ARBA00023136"/>
    </source>
</evidence>
<keyword evidence="4 7" id="KW-1133">Transmembrane helix</keyword>
<dbReference type="Proteomes" id="UP000198318">
    <property type="component" value="Unassembled WGS sequence"/>
</dbReference>
<evidence type="ECO:0000256" key="1">
    <source>
        <dbReference type="ARBA" id="ARBA00004651"/>
    </source>
</evidence>
<dbReference type="AlphaFoldDB" id="A0A239IVB2"/>
<evidence type="ECO:0000256" key="7">
    <source>
        <dbReference type="SAM" id="Phobius"/>
    </source>
</evidence>
<gene>
    <name evidence="8" type="ORF">SAMN05443665_101396</name>
</gene>
<dbReference type="NCBIfam" id="TIGR00765">
    <property type="entry name" value="yihY_not_rbn"/>
    <property type="match status" value="1"/>
</dbReference>
<feature type="transmembrane region" description="Helical" evidence="7">
    <location>
        <begin position="187"/>
        <end position="206"/>
    </location>
</feature>
<evidence type="ECO:0000256" key="3">
    <source>
        <dbReference type="ARBA" id="ARBA00022692"/>
    </source>
</evidence>
<dbReference type="PIRSF" id="PIRSF035875">
    <property type="entry name" value="RNase_BN"/>
    <property type="match status" value="1"/>
</dbReference>
<dbReference type="EMBL" id="FZOR01000013">
    <property type="protein sequence ID" value="SNS97531.1"/>
    <property type="molecule type" value="Genomic_DNA"/>
</dbReference>
<dbReference type="PANTHER" id="PTHR30213">
    <property type="entry name" value="INNER MEMBRANE PROTEIN YHJD"/>
    <property type="match status" value="1"/>
</dbReference>
<proteinExistence type="predicted"/>
<dbReference type="Pfam" id="PF03631">
    <property type="entry name" value="Virul_fac_BrkB"/>
    <property type="match status" value="1"/>
</dbReference>
<evidence type="ECO:0000256" key="2">
    <source>
        <dbReference type="ARBA" id="ARBA00022475"/>
    </source>
</evidence>
<evidence type="ECO:0000313" key="8">
    <source>
        <dbReference type="EMBL" id="SNS97531.1"/>
    </source>
</evidence>
<keyword evidence="9" id="KW-1185">Reference proteome</keyword>
<evidence type="ECO:0000313" key="9">
    <source>
        <dbReference type="Proteomes" id="UP000198318"/>
    </source>
</evidence>
<feature type="compositionally biased region" description="Basic and acidic residues" evidence="6">
    <location>
        <begin position="301"/>
        <end position="314"/>
    </location>
</feature>
<feature type="region of interest" description="Disordered" evidence="6">
    <location>
        <begin position="301"/>
        <end position="349"/>
    </location>
</feature>
<dbReference type="InterPro" id="IPR017039">
    <property type="entry name" value="Virul_fac_BrkB"/>
</dbReference>
<dbReference type="GO" id="GO:0005886">
    <property type="term" value="C:plasma membrane"/>
    <property type="evidence" value="ECO:0007669"/>
    <property type="project" value="UniProtKB-SubCell"/>
</dbReference>
<protein>
    <submittedName>
        <fullName evidence="8">Membrane protein</fullName>
    </submittedName>
</protein>
<dbReference type="PANTHER" id="PTHR30213:SF0">
    <property type="entry name" value="UPF0761 MEMBRANE PROTEIN YIHY"/>
    <property type="match status" value="1"/>
</dbReference>
<evidence type="ECO:0000256" key="6">
    <source>
        <dbReference type="SAM" id="MobiDB-lite"/>
    </source>
</evidence>
<accession>A0A239IVB2</accession>
<feature type="transmembrane region" description="Helical" evidence="7">
    <location>
        <begin position="38"/>
        <end position="59"/>
    </location>
</feature>
<keyword evidence="3 7" id="KW-0812">Transmembrane</keyword>